<organism evidence="2 3">
    <name type="scientific">Calditerricola satsumensis</name>
    <dbReference type="NCBI Taxonomy" id="373054"/>
    <lineage>
        <taxon>Bacteria</taxon>
        <taxon>Bacillati</taxon>
        <taxon>Bacillota</taxon>
        <taxon>Bacilli</taxon>
        <taxon>Bacillales</taxon>
        <taxon>Bacillaceae</taxon>
        <taxon>Calditerricola</taxon>
    </lineage>
</organism>
<feature type="transmembrane region" description="Helical" evidence="1">
    <location>
        <begin position="108"/>
        <end position="129"/>
    </location>
</feature>
<reference evidence="2" key="1">
    <citation type="journal article" date="2014" name="Int. J. Syst. Evol. Microbiol.">
        <title>Complete genome sequence of Corynebacterium casei LMG S-19264T (=DSM 44701T), isolated from a smear-ripened cheese.</title>
        <authorList>
            <consortium name="US DOE Joint Genome Institute (JGI-PGF)"/>
            <person name="Walter F."/>
            <person name="Albersmeier A."/>
            <person name="Kalinowski J."/>
            <person name="Ruckert C."/>
        </authorList>
    </citation>
    <scope>NUCLEOTIDE SEQUENCE</scope>
    <source>
        <strain evidence="2">JCM 14719</strain>
    </source>
</reference>
<dbReference type="Proteomes" id="UP000637720">
    <property type="component" value="Unassembled WGS sequence"/>
</dbReference>
<accession>A0A8J3BFW4</accession>
<reference evidence="2" key="2">
    <citation type="submission" date="2020-09" db="EMBL/GenBank/DDBJ databases">
        <authorList>
            <person name="Sun Q."/>
            <person name="Ohkuma M."/>
        </authorList>
    </citation>
    <scope>NUCLEOTIDE SEQUENCE</scope>
    <source>
        <strain evidence="2">JCM 14719</strain>
    </source>
</reference>
<dbReference type="PANTHER" id="PTHR35283">
    <property type="entry name" value="T12C22.21 PROTEIN"/>
    <property type="match status" value="1"/>
</dbReference>
<keyword evidence="1" id="KW-1133">Transmembrane helix</keyword>
<dbReference type="PANTHER" id="PTHR35283:SF3">
    <property type="entry name" value="T12C22.21 PROTEIN"/>
    <property type="match status" value="1"/>
</dbReference>
<feature type="transmembrane region" description="Helical" evidence="1">
    <location>
        <begin position="81"/>
        <end position="102"/>
    </location>
</feature>
<proteinExistence type="predicted"/>
<gene>
    <name evidence="2" type="ORF">GCM10007043_13640</name>
</gene>
<dbReference type="EMBL" id="BMOF01000024">
    <property type="protein sequence ID" value="GGK00882.1"/>
    <property type="molecule type" value="Genomic_DNA"/>
</dbReference>
<feature type="transmembrane region" description="Helical" evidence="1">
    <location>
        <begin position="42"/>
        <end position="60"/>
    </location>
</feature>
<sequence length="134" mass="14544">MRVKPSRPVAQALLVAGDVAVFLLFSVWGRASHGLSLGALEVLKTAFPFLAAWLVVGAALKAFRLEAFRTASGTVKRVTGIWLVAGVAGLVFRALLVGHAIIPSFAVVTLITVWVLMVVWRLVFWALVLRPVRR</sequence>
<evidence type="ECO:0000313" key="2">
    <source>
        <dbReference type="EMBL" id="GGK00882.1"/>
    </source>
</evidence>
<protein>
    <recommendedName>
        <fullName evidence="4">DUF3054 domain-containing protein</fullName>
    </recommendedName>
</protein>
<feature type="transmembrane region" description="Helical" evidence="1">
    <location>
        <begin position="12"/>
        <end position="30"/>
    </location>
</feature>
<evidence type="ECO:0000256" key="1">
    <source>
        <dbReference type="SAM" id="Phobius"/>
    </source>
</evidence>
<evidence type="ECO:0000313" key="3">
    <source>
        <dbReference type="Proteomes" id="UP000637720"/>
    </source>
</evidence>
<dbReference type="Pfam" id="PF11255">
    <property type="entry name" value="DUF3054"/>
    <property type="match status" value="1"/>
</dbReference>
<dbReference type="RefSeq" id="WP_054671988.1">
    <property type="nucleotide sequence ID" value="NZ_BMOF01000024.1"/>
</dbReference>
<name>A0A8J3BFW4_9BACI</name>
<dbReference type="AlphaFoldDB" id="A0A8J3BFW4"/>
<keyword evidence="3" id="KW-1185">Reference proteome</keyword>
<dbReference type="InterPro" id="IPR021414">
    <property type="entry name" value="DUF3054"/>
</dbReference>
<keyword evidence="1" id="KW-0472">Membrane</keyword>
<comment type="caution">
    <text evidence="2">The sequence shown here is derived from an EMBL/GenBank/DDBJ whole genome shotgun (WGS) entry which is preliminary data.</text>
</comment>
<keyword evidence="1" id="KW-0812">Transmembrane</keyword>
<evidence type="ECO:0008006" key="4">
    <source>
        <dbReference type="Google" id="ProtNLM"/>
    </source>
</evidence>